<protein>
    <recommendedName>
        <fullName evidence="7">SAP domain-containing protein</fullName>
    </recommendedName>
</protein>
<feature type="domain" description="RRM" evidence="3">
    <location>
        <begin position="340"/>
        <end position="426"/>
    </location>
</feature>
<dbReference type="PANTHER" id="PTHR47031:SF3">
    <property type="entry name" value="SAP DOMAIN-CONTAINING PROTEIN"/>
    <property type="match status" value="1"/>
</dbReference>
<dbReference type="AlphaFoldDB" id="A0AAD9I4P5"/>
<keyword evidence="6" id="KW-1185">Reference proteome</keyword>
<evidence type="ECO:0000256" key="2">
    <source>
        <dbReference type="SAM" id="MobiDB-lite"/>
    </source>
</evidence>
<accession>A0AAD9I4P5</accession>
<feature type="compositionally biased region" description="Basic and acidic residues" evidence="2">
    <location>
        <begin position="640"/>
        <end position="775"/>
    </location>
</feature>
<proteinExistence type="predicted"/>
<dbReference type="InterPro" id="IPR035979">
    <property type="entry name" value="RBD_domain_sf"/>
</dbReference>
<dbReference type="Gene3D" id="3.30.70.330">
    <property type="match status" value="1"/>
</dbReference>
<organism evidence="5 6">
    <name type="scientific">Phyllachora maydis</name>
    <dbReference type="NCBI Taxonomy" id="1825666"/>
    <lineage>
        <taxon>Eukaryota</taxon>
        <taxon>Fungi</taxon>
        <taxon>Dikarya</taxon>
        <taxon>Ascomycota</taxon>
        <taxon>Pezizomycotina</taxon>
        <taxon>Sordariomycetes</taxon>
        <taxon>Sordariomycetidae</taxon>
        <taxon>Phyllachorales</taxon>
        <taxon>Phyllachoraceae</taxon>
        <taxon>Phyllachora</taxon>
    </lineage>
</organism>
<dbReference type="Gene3D" id="1.10.720.30">
    <property type="entry name" value="SAP domain"/>
    <property type="match status" value="1"/>
</dbReference>
<reference evidence="5" key="1">
    <citation type="journal article" date="2023" name="Mol. Plant Microbe Interact.">
        <title>Elucidating the Obligate Nature and Biological Capacity of an Invasive Fungal Corn Pathogen.</title>
        <authorList>
            <person name="MacCready J.S."/>
            <person name="Roggenkamp E.M."/>
            <person name="Gdanetz K."/>
            <person name="Chilvers M.I."/>
        </authorList>
    </citation>
    <scope>NUCLEOTIDE SEQUENCE</scope>
    <source>
        <strain evidence="5">PM02</strain>
    </source>
</reference>
<comment type="caution">
    <text evidence="5">The sequence shown here is derived from an EMBL/GenBank/DDBJ whole genome shotgun (WGS) entry which is preliminary data.</text>
</comment>
<dbReference type="InterPro" id="IPR000504">
    <property type="entry name" value="RRM_dom"/>
</dbReference>
<sequence length="813" mass="88317">MATDWSKLTVVELRAALKQRGLPQSGKKIDFVRRLAEAEESEVPGDDEAVTNEQPATVEAELASKDDQAVAAHASIESAPAEQVHEPVAPTGDAQAVMPDSSTTPRSPEVADAPRAESKIIAPTSTKPDKLADYAARQETTALATVPASSEMVQDAQTRKRRSRSPEVQSGDAARKRARMSDNRDHDKGSESVSLESATAVQDGTTAAVACAETIETADLMHFEVAAVEEKEMRITEADRASAIDTTQKEEASIRRDDNEAMYKAPEAMTEDSRLRQDEGGPAIHENSSGQSYMGDNDGEAFESDRLGRPDIGGRVAGSARHPAADGEADVSPSLHPATSALYIRNFSRPLKENALRDYLVELATPPTANPDPDTVVECYLDQIRTHAFVQFSSTAAASRARIALHGKVWPDERNRKELWVDFIPSENVAPWIEQEADAGQGRGNMKRWEVIYEPDEDGIMTAALVEAGPDPVRPAQPLVQAAATPAPGIPTGPAQFPGIEAAPRGPRGGNSASHRDAAGEVTSATRARPSLLYKPASQDVVERRLTQMRSYYTKDRNRDMGRDDEINRYTFEDVVTFVDRGKEVFVGIRPPHREKERQDGRRGPPVRPAAGDHYFGTGSNRETSRGEAPRGEAYPGEAPRGEAYRGEAPRGEAYRGEAPRGEAPRGEAYRGEAPRGEAYRGEAPRGEAYRGEAYRGEAPRGEAYRGEAPRGEAYRGEAPRGEAFRGEAPRGEAYRGEAPRGEAYRGEAPRGEAYRGEAHRGEAYRGEAGREVNRSRFTGEPLPSFNDYRPDHRGGGGGGGGARRSNFRSDWA</sequence>
<feature type="compositionally biased region" description="Polar residues" evidence="2">
    <location>
        <begin position="142"/>
        <end position="156"/>
    </location>
</feature>
<keyword evidence="1" id="KW-0694">RNA-binding</keyword>
<evidence type="ECO:0000259" key="3">
    <source>
        <dbReference type="PROSITE" id="PS50102"/>
    </source>
</evidence>
<dbReference type="InterPro" id="IPR003034">
    <property type="entry name" value="SAP_dom"/>
</dbReference>
<evidence type="ECO:0008006" key="7">
    <source>
        <dbReference type="Google" id="ProtNLM"/>
    </source>
</evidence>
<feature type="compositionally biased region" description="Low complexity" evidence="2">
    <location>
        <begin position="485"/>
        <end position="495"/>
    </location>
</feature>
<feature type="compositionally biased region" description="Basic and acidic residues" evidence="2">
    <location>
        <begin position="173"/>
        <end position="190"/>
    </location>
</feature>
<feature type="region of interest" description="Disordered" evidence="2">
    <location>
        <begin position="142"/>
        <end position="205"/>
    </location>
</feature>
<dbReference type="GO" id="GO:0003723">
    <property type="term" value="F:RNA binding"/>
    <property type="evidence" value="ECO:0007669"/>
    <property type="project" value="UniProtKB-UniRule"/>
</dbReference>
<feature type="region of interest" description="Disordered" evidence="2">
    <location>
        <begin position="66"/>
        <end position="130"/>
    </location>
</feature>
<dbReference type="InterPro" id="IPR034257">
    <property type="entry name" value="Acinus_RRM"/>
</dbReference>
<feature type="region of interest" description="Disordered" evidence="2">
    <location>
        <begin position="485"/>
        <end position="526"/>
    </location>
</feature>
<dbReference type="SMART" id="SM00513">
    <property type="entry name" value="SAP"/>
    <property type="match status" value="1"/>
</dbReference>
<dbReference type="Pfam" id="PF02037">
    <property type="entry name" value="SAP"/>
    <property type="match status" value="1"/>
</dbReference>
<evidence type="ECO:0000313" key="5">
    <source>
        <dbReference type="EMBL" id="KAK2071108.1"/>
    </source>
</evidence>
<feature type="region of interest" description="Disordered" evidence="2">
    <location>
        <begin position="589"/>
        <end position="813"/>
    </location>
</feature>
<dbReference type="InterPro" id="IPR008627">
    <property type="entry name" value="GETHR_repeat"/>
</dbReference>
<dbReference type="InterPro" id="IPR012677">
    <property type="entry name" value="Nucleotide-bd_a/b_plait_sf"/>
</dbReference>
<feature type="compositionally biased region" description="Basic and acidic residues" evidence="2">
    <location>
        <begin position="238"/>
        <end position="261"/>
    </location>
</feature>
<dbReference type="CDD" id="cd12432">
    <property type="entry name" value="RRM_ACINU"/>
    <property type="match status" value="1"/>
</dbReference>
<feature type="domain" description="SAP" evidence="4">
    <location>
        <begin position="5"/>
        <end position="39"/>
    </location>
</feature>
<dbReference type="SUPFAM" id="SSF54928">
    <property type="entry name" value="RNA-binding domain, RBD"/>
    <property type="match status" value="1"/>
</dbReference>
<dbReference type="InterPro" id="IPR036361">
    <property type="entry name" value="SAP_dom_sf"/>
</dbReference>
<dbReference type="EMBL" id="JAQQPM010000004">
    <property type="protein sequence ID" value="KAK2071108.1"/>
    <property type="molecule type" value="Genomic_DNA"/>
</dbReference>
<feature type="region of interest" description="Disordered" evidence="2">
    <location>
        <begin position="238"/>
        <end position="333"/>
    </location>
</feature>
<evidence type="ECO:0000259" key="4">
    <source>
        <dbReference type="PROSITE" id="PS50800"/>
    </source>
</evidence>
<dbReference type="Pfam" id="PF05671">
    <property type="entry name" value="GETHR"/>
    <property type="match status" value="3"/>
</dbReference>
<dbReference type="PANTHER" id="PTHR47031">
    <property type="entry name" value="SAP DNA-BINDING DOMAIN-CONTAINING PROTEIN"/>
    <property type="match status" value="1"/>
</dbReference>
<dbReference type="Proteomes" id="UP001217918">
    <property type="component" value="Unassembled WGS sequence"/>
</dbReference>
<dbReference type="SUPFAM" id="SSF68906">
    <property type="entry name" value="SAP domain"/>
    <property type="match status" value="1"/>
</dbReference>
<feature type="compositionally biased region" description="Polar residues" evidence="2">
    <location>
        <begin position="191"/>
        <end position="205"/>
    </location>
</feature>
<dbReference type="PROSITE" id="PS50102">
    <property type="entry name" value="RRM"/>
    <property type="match status" value="1"/>
</dbReference>
<evidence type="ECO:0000256" key="1">
    <source>
        <dbReference type="PROSITE-ProRule" id="PRU00176"/>
    </source>
</evidence>
<dbReference type="PROSITE" id="PS50800">
    <property type="entry name" value="SAP"/>
    <property type="match status" value="1"/>
</dbReference>
<gene>
    <name evidence="5" type="ORF">P8C59_005558</name>
</gene>
<evidence type="ECO:0000313" key="6">
    <source>
        <dbReference type="Proteomes" id="UP001217918"/>
    </source>
</evidence>
<name>A0AAD9I4P5_9PEZI</name>
<feature type="compositionally biased region" description="Basic and acidic residues" evidence="2">
    <location>
        <begin position="592"/>
        <end position="603"/>
    </location>
</feature>